<dbReference type="InterPro" id="IPR000528">
    <property type="entry name" value="Plant_nsLTP"/>
</dbReference>
<proteinExistence type="predicted"/>
<accession>M7Z4U0</accession>
<dbReference type="GO" id="GO:0008289">
    <property type="term" value="F:lipid binding"/>
    <property type="evidence" value="ECO:0007669"/>
    <property type="project" value="InterPro"/>
</dbReference>
<dbReference type="SUPFAM" id="SSF47699">
    <property type="entry name" value="Bifunctional inhibitor/lipid-transfer protein/seed storage 2S albumin"/>
    <property type="match status" value="1"/>
</dbReference>
<dbReference type="CDD" id="cd01960">
    <property type="entry name" value="nsLTP1"/>
    <property type="match status" value="1"/>
</dbReference>
<organism evidence="2">
    <name type="scientific">Triticum urartu</name>
    <name type="common">Red wild einkorn</name>
    <name type="synonym">Crithodium urartu</name>
    <dbReference type="NCBI Taxonomy" id="4572"/>
    <lineage>
        <taxon>Eukaryota</taxon>
        <taxon>Viridiplantae</taxon>
        <taxon>Streptophyta</taxon>
        <taxon>Embryophyta</taxon>
        <taxon>Tracheophyta</taxon>
        <taxon>Spermatophyta</taxon>
        <taxon>Magnoliopsida</taxon>
        <taxon>Liliopsida</taxon>
        <taxon>Poales</taxon>
        <taxon>Poaceae</taxon>
        <taxon>BOP clade</taxon>
        <taxon>Pooideae</taxon>
        <taxon>Triticodae</taxon>
        <taxon>Triticeae</taxon>
        <taxon>Triticinae</taxon>
        <taxon>Triticum</taxon>
    </lineage>
</organism>
<dbReference type="STRING" id="4572.M7Z4U0"/>
<dbReference type="InterPro" id="IPR036312">
    <property type="entry name" value="Bifun_inhib/LTP/seed_sf"/>
</dbReference>
<evidence type="ECO:0000313" key="2">
    <source>
        <dbReference type="EMBL" id="EMS58153.1"/>
    </source>
</evidence>
<feature type="domain" description="Bifunctional inhibitor/plant lipid transfer protein/seed storage helical" evidence="1">
    <location>
        <begin position="82"/>
        <end position="136"/>
    </location>
</feature>
<dbReference type="AlphaFoldDB" id="M7Z4U0"/>
<evidence type="ECO:0000259" key="1">
    <source>
        <dbReference type="Pfam" id="PF00234"/>
    </source>
</evidence>
<protein>
    <submittedName>
        <fullName evidence="2">Non-specific lipid-transfer protein</fullName>
    </submittedName>
</protein>
<dbReference type="PANTHER" id="PTHR33076">
    <property type="entry name" value="NON-SPECIFIC LIPID-TRANSFER PROTEIN 2-RELATED"/>
    <property type="match status" value="1"/>
</dbReference>
<dbReference type="Gene3D" id="1.10.110.10">
    <property type="entry name" value="Plant lipid-transfer and hydrophobic proteins"/>
    <property type="match status" value="1"/>
</dbReference>
<dbReference type="EMBL" id="KD136440">
    <property type="protein sequence ID" value="EMS58153.1"/>
    <property type="molecule type" value="Genomic_DNA"/>
</dbReference>
<dbReference type="Pfam" id="PF00234">
    <property type="entry name" value="Tryp_alpha_amyl"/>
    <property type="match status" value="1"/>
</dbReference>
<gene>
    <name evidence="2" type="ORF">TRIUR3_08045</name>
</gene>
<sequence length="147" mass="15901">MTTPGASKDKFFEEFINPYLAEWAFLFKDLHSLVFSSHNHQNLAISSPSTNLATKMASPQIVLVAMVSVMLLSAPYAAAITCGEVSGYLKPCFSYLQRGGLPSASCCAGVTNLNSAATTTTDRRVACNCVKSSRNRSQPLTLERSDR</sequence>
<reference evidence="2" key="1">
    <citation type="journal article" date="2013" name="Nature">
        <title>Draft genome of the wheat A-genome progenitor Triticum urartu.</title>
        <authorList>
            <person name="Ling H.Q."/>
            <person name="Zhao S."/>
            <person name="Liu D."/>
            <person name="Wang J."/>
            <person name="Sun H."/>
            <person name="Zhang C."/>
            <person name="Fan H."/>
            <person name="Li D."/>
            <person name="Dong L."/>
            <person name="Tao Y."/>
            <person name="Gao C."/>
            <person name="Wu H."/>
            <person name="Li Y."/>
            <person name="Cui Y."/>
            <person name="Guo X."/>
            <person name="Zheng S."/>
            <person name="Wang B."/>
            <person name="Yu K."/>
            <person name="Liang Q."/>
            <person name="Yang W."/>
            <person name="Lou X."/>
            <person name="Chen J."/>
            <person name="Feng M."/>
            <person name="Jian J."/>
            <person name="Zhang X."/>
            <person name="Luo G."/>
            <person name="Jiang Y."/>
            <person name="Liu J."/>
            <person name="Wang Z."/>
            <person name="Sha Y."/>
            <person name="Zhang B."/>
            <person name="Wu H."/>
            <person name="Tang D."/>
            <person name="Shen Q."/>
            <person name="Xue P."/>
            <person name="Zou S."/>
            <person name="Wang X."/>
            <person name="Liu X."/>
            <person name="Wang F."/>
            <person name="Yang Y."/>
            <person name="An X."/>
            <person name="Dong Z."/>
            <person name="Zhang K."/>
            <person name="Zhang X."/>
            <person name="Luo M.C."/>
            <person name="Dvorak J."/>
            <person name="Tong Y."/>
            <person name="Wang J."/>
            <person name="Yang H."/>
            <person name="Li Z."/>
            <person name="Wang D."/>
            <person name="Zhang A."/>
            <person name="Wang J."/>
        </authorList>
    </citation>
    <scope>NUCLEOTIDE SEQUENCE</scope>
</reference>
<name>M7Z4U0_TRIUA</name>
<dbReference type="PRINTS" id="PR00382">
    <property type="entry name" value="LIPIDTRNSFER"/>
</dbReference>
<dbReference type="GO" id="GO:0006869">
    <property type="term" value="P:lipid transport"/>
    <property type="evidence" value="ECO:0007669"/>
    <property type="project" value="InterPro"/>
</dbReference>
<dbReference type="InterPro" id="IPR016140">
    <property type="entry name" value="Bifunc_inhib/LTP/seed_store"/>
</dbReference>